<evidence type="ECO:0000256" key="2">
    <source>
        <dbReference type="ARBA" id="ARBA00022448"/>
    </source>
</evidence>
<dbReference type="Proteomes" id="UP000831534">
    <property type="component" value="Chromosome"/>
</dbReference>
<keyword evidence="5" id="KW-0547">Nucleotide-binding</keyword>
<name>A0A8T9N0Y4_9NEIS</name>
<dbReference type="Pfam" id="PF00005">
    <property type="entry name" value="ABC_tran"/>
    <property type="match status" value="1"/>
</dbReference>
<keyword evidence="9" id="KW-1185">Reference proteome</keyword>
<dbReference type="EMBL" id="CP091521">
    <property type="protein sequence ID" value="UOP05653.2"/>
    <property type="molecule type" value="Genomic_DNA"/>
</dbReference>
<dbReference type="GO" id="GO:0016887">
    <property type="term" value="F:ATP hydrolysis activity"/>
    <property type="evidence" value="ECO:0007669"/>
    <property type="project" value="InterPro"/>
</dbReference>
<evidence type="ECO:0000256" key="4">
    <source>
        <dbReference type="ARBA" id="ARBA00022475"/>
    </source>
</evidence>
<dbReference type="PANTHER" id="PTHR42711">
    <property type="entry name" value="ABC TRANSPORTER ATP-BINDING PROTEIN"/>
    <property type="match status" value="1"/>
</dbReference>
<dbReference type="Gene3D" id="3.40.50.300">
    <property type="entry name" value="P-loop containing nucleotide triphosphate hydrolases"/>
    <property type="match status" value="1"/>
</dbReference>
<keyword evidence="6 8" id="KW-0067">ATP-binding</keyword>
<dbReference type="GO" id="GO:0005524">
    <property type="term" value="F:ATP binding"/>
    <property type="evidence" value="ECO:0007669"/>
    <property type="project" value="UniProtKB-KW"/>
</dbReference>
<dbReference type="KEGG" id="ckh:LVJ77_05045"/>
<sequence length="298" mass="32536">MIAVENLSHRYAGAAENALNGVSFTLPEGTVLGLLGPNGAGKTTLMSLLAGLQPVQSGLIAVDGVPVQRLARRVRRRISLVPQDFAFYPQLSVQGNLAFFAALYGVRDRAWQTQLLEQTGLTAHRRKPAKHLSGGLKRRLNFAIGLINRPRLIFLDEITVGIDPESRRFVLESVAQLGRQGVTVVYTSHYLQEIETLCDRLMLLDGGRLAFSGSLAELPAQAQMFVQTEPPLSGKHINALGGKASGGGAYLPAHHTPEQVLPFLYAAGYRITACRFGKPSLEEFYLDFLHRRAEPPPC</sequence>
<evidence type="ECO:0000256" key="5">
    <source>
        <dbReference type="ARBA" id="ARBA00022741"/>
    </source>
</evidence>
<dbReference type="SUPFAM" id="SSF52540">
    <property type="entry name" value="P-loop containing nucleoside triphosphate hydrolases"/>
    <property type="match status" value="1"/>
</dbReference>
<comment type="similarity">
    <text evidence="1">Belongs to the ABC transporter superfamily.</text>
</comment>
<dbReference type="InterPro" id="IPR003439">
    <property type="entry name" value="ABC_transporter-like_ATP-bd"/>
</dbReference>
<organism evidence="8 9">
    <name type="scientific">Conchiformibius kuhniae</name>
    <dbReference type="NCBI Taxonomy" id="211502"/>
    <lineage>
        <taxon>Bacteria</taxon>
        <taxon>Pseudomonadati</taxon>
        <taxon>Pseudomonadota</taxon>
        <taxon>Betaproteobacteria</taxon>
        <taxon>Neisseriales</taxon>
        <taxon>Neisseriaceae</taxon>
        <taxon>Conchiformibius</taxon>
    </lineage>
</organism>
<keyword evidence="2" id="KW-0813">Transport</keyword>
<keyword evidence="3" id="KW-0536">Nodulation</keyword>
<evidence type="ECO:0000256" key="1">
    <source>
        <dbReference type="ARBA" id="ARBA00005417"/>
    </source>
</evidence>
<dbReference type="InterPro" id="IPR003593">
    <property type="entry name" value="AAA+_ATPase"/>
</dbReference>
<protein>
    <submittedName>
        <fullName evidence="8">ABC transporter ATP-binding protein</fullName>
    </submittedName>
</protein>
<dbReference type="AlphaFoldDB" id="A0A8T9N0Y4"/>
<gene>
    <name evidence="8" type="ORF">LVJ77_05045</name>
</gene>
<dbReference type="RefSeq" id="WP_027010319.1">
    <property type="nucleotide sequence ID" value="NZ_CP091521.1"/>
</dbReference>
<feature type="domain" description="ABC transporter" evidence="7">
    <location>
        <begin position="2"/>
        <end position="231"/>
    </location>
</feature>
<proteinExistence type="inferred from homology"/>
<dbReference type="InterPro" id="IPR027417">
    <property type="entry name" value="P-loop_NTPase"/>
</dbReference>
<evidence type="ECO:0000256" key="3">
    <source>
        <dbReference type="ARBA" id="ARBA00022458"/>
    </source>
</evidence>
<keyword evidence="4" id="KW-1003">Cell membrane</keyword>
<evidence type="ECO:0000256" key="6">
    <source>
        <dbReference type="ARBA" id="ARBA00022840"/>
    </source>
</evidence>
<dbReference type="InterPro" id="IPR050763">
    <property type="entry name" value="ABC_transporter_ATP-binding"/>
</dbReference>
<dbReference type="PANTHER" id="PTHR42711:SF5">
    <property type="entry name" value="ABC TRANSPORTER ATP-BINDING PROTEIN NATA"/>
    <property type="match status" value="1"/>
</dbReference>
<keyword evidence="4" id="KW-0472">Membrane</keyword>
<reference evidence="8" key="2">
    <citation type="submission" date="2024-09" db="EMBL/GenBank/DDBJ databases">
        <authorList>
            <person name="Veyrier F.J."/>
        </authorList>
    </citation>
    <scope>NUCLEOTIDE SEQUENCE</scope>
    <source>
        <strain evidence="8">17694</strain>
    </source>
</reference>
<evidence type="ECO:0000313" key="8">
    <source>
        <dbReference type="EMBL" id="UOP05653.2"/>
    </source>
</evidence>
<accession>A0A8T9N0Y4</accession>
<evidence type="ECO:0000259" key="7">
    <source>
        <dbReference type="PROSITE" id="PS50893"/>
    </source>
</evidence>
<reference evidence="8" key="1">
    <citation type="journal article" date="2022" name="Res Sq">
        <title>Evolution of multicellular longitudinally dividing oral cavity symbionts (Neisseriaceae).</title>
        <authorList>
            <person name="Nyongesa S."/>
            <person name="Weber P."/>
            <person name="Bernet E."/>
            <person name="Pullido F."/>
            <person name="Nieckarz M."/>
            <person name="Delaby M."/>
            <person name="Nieves C."/>
            <person name="Viehboeck T."/>
            <person name="Krause N."/>
            <person name="Rivera-Millot A."/>
            <person name="Nakamura A."/>
            <person name="Vischer N."/>
            <person name="VanNieuwenhze M."/>
            <person name="Brun Y."/>
            <person name="Cava F."/>
            <person name="Bulgheresi S."/>
            <person name="Veyrier F."/>
        </authorList>
    </citation>
    <scope>NUCLEOTIDE SEQUENCE</scope>
    <source>
        <strain evidence="8">17694</strain>
    </source>
</reference>
<evidence type="ECO:0000313" key="9">
    <source>
        <dbReference type="Proteomes" id="UP000831534"/>
    </source>
</evidence>
<dbReference type="PROSITE" id="PS50893">
    <property type="entry name" value="ABC_TRANSPORTER_2"/>
    <property type="match status" value="1"/>
</dbReference>
<dbReference type="SMART" id="SM00382">
    <property type="entry name" value="AAA"/>
    <property type="match status" value="1"/>
</dbReference>